<dbReference type="Gene3D" id="1.20.120.450">
    <property type="entry name" value="dinb family like domain"/>
    <property type="match status" value="1"/>
</dbReference>
<proteinExistence type="predicted"/>
<evidence type="ECO:0008006" key="3">
    <source>
        <dbReference type="Google" id="ProtNLM"/>
    </source>
</evidence>
<dbReference type="InterPro" id="IPR007061">
    <property type="entry name" value="MST-like"/>
</dbReference>
<dbReference type="NCBIfam" id="NF047843">
    <property type="entry name" value="MST_Rv0443"/>
    <property type="match status" value="1"/>
</dbReference>
<comment type="caution">
    <text evidence="1">The sequence shown here is derived from an EMBL/GenBank/DDBJ whole genome shotgun (WGS) entry which is preliminary data.</text>
</comment>
<dbReference type="RefSeq" id="WP_135850938.1">
    <property type="nucleotide sequence ID" value="NZ_RHPJ01000005.1"/>
</dbReference>
<organism evidence="1 2">
    <name type="scientific">Serinibacter arcticus</name>
    <dbReference type="NCBI Taxonomy" id="1655435"/>
    <lineage>
        <taxon>Bacteria</taxon>
        <taxon>Bacillati</taxon>
        <taxon>Actinomycetota</taxon>
        <taxon>Actinomycetes</taxon>
        <taxon>Micrococcales</taxon>
        <taxon>Beutenbergiaceae</taxon>
        <taxon>Serinibacter</taxon>
    </lineage>
</organism>
<dbReference type="Proteomes" id="UP000297318">
    <property type="component" value="Unassembled WGS sequence"/>
</dbReference>
<dbReference type="SUPFAM" id="SSF109854">
    <property type="entry name" value="DinB/YfiT-like putative metalloenzymes"/>
    <property type="match status" value="1"/>
</dbReference>
<protein>
    <recommendedName>
        <fullName evidence="3">DUF664 domain-containing protein</fullName>
    </recommendedName>
</protein>
<dbReference type="InterPro" id="IPR034660">
    <property type="entry name" value="DinB/YfiT-like"/>
</dbReference>
<accession>A0A4Z1DWN9</accession>
<keyword evidence="2" id="KW-1185">Reference proteome</keyword>
<name>A0A4Z1DWN9_9MICO</name>
<evidence type="ECO:0000313" key="2">
    <source>
        <dbReference type="Proteomes" id="UP000297318"/>
    </source>
</evidence>
<dbReference type="OrthoDB" id="2363925at2"/>
<gene>
    <name evidence="1" type="ORF">SERN_2936</name>
</gene>
<reference evidence="1 2" key="1">
    <citation type="submission" date="2018-11" db="EMBL/GenBank/DDBJ databases">
        <title>Complete genome sequencing of the Actinobacteria Serinibacter sp. K3-2.</title>
        <authorList>
            <person name="Rakitin A.L."/>
            <person name="Beletsky A.V."/>
            <person name="Mardanov A.V."/>
            <person name="Ravin N.V."/>
            <person name="Gromova A.S."/>
            <person name="Filippova S.N."/>
            <person name="Gal'Chenko V.F."/>
        </authorList>
    </citation>
    <scope>NUCLEOTIDE SEQUENCE [LARGE SCALE GENOMIC DNA]</scope>
    <source>
        <strain evidence="1 2">K3-2</strain>
    </source>
</reference>
<dbReference type="EMBL" id="RHPJ01000005">
    <property type="protein sequence ID" value="TGO03924.1"/>
    <property type="molecule type" value="Genomic_DNA"/>
</dbReference>
<dbReference type="Pfam" id="PF04978">
    <property type="entry name" value="MST"/>
    <property type="match status" value="1"/>
</dbReference>
<sequence length="168" mass="17935">MKSTDVLADAFARIPDLLRHALEDADHGVLTRRLDPAANTLAWLAWHTGREQDAQLAALAGTPQVWVSDGWAQRAALTLPDDDMGYGHSAEQVAQVDAPADVLLGYADAVETAAQTYLARLTDDDLDAVVDADWDPPVTLGARLVSVVGDALEHAGQAAFLRGLLDRS</sequence>
<dbReference type="AlphaFoldDB" id="A0A4Z1DWN9"/>
<evidence type="ECO:0000313" key="1">
    <source>
        <dbReference type="EMBL" id="TGO03924.1"/>
    </source>
</evidence>